<dbReference type="SUPFAM" id="SSF56317">
    <property type="entry name" value="Carbon-nitrogen hydrolase"/>
    <property type="match status" value="1"/>
</dbReference>
<proteinExistence type="predicted"/>
<name>A0A1H6UNZ5_9ACTN</name>
<protein>
    <submittedName>
        <fullName evidence="3">Predicted amidohydrolase</fullName>
    </submittedName>
</protein>
<dbReference type="PROSITE" id="PS50263">
    <property type="entry name" value="CN_HYDROLASE"/>
    <property type="match status" value="1"/>
</dbReference>
<dbReference type="InterPro" id="IPR050345">
    <property type="entry name" value="Aliph_Amidase/BUP"/>
</dbReference>
<feature type="domain" description="CN hydrolase" evidence="2">
    <location>
        <begin position="10"/>
        <end position="238"/>
    </location>
</feature>
<dbReference type="GO" id="GO:0050126">
    <property type="term" value="F:N-carbamoylputrescine amidase activity"/>
    <property type="evidence" value="ECO:0007669"/>
    <property type="project" value="TreeGrafter"/>
</dbReference>
<reference evidence="4" key="1">
    <citation type="submission" date="2016-10" db="EMBL/GenBank/DDBJ databases">
        <authorList>
            <person name="Varghese N."/>
            <person name="Submissions S."/>
        </authorList>
    </citation>
    <scope>NUCLEOTIDE SEQUENCE [LARGE SCALE GENOMIC DNA]</scope>
    <source>
        <strain evidence="4">CGMCC 4.7038</strain>
    </source>
</reference>
<sequence>MTDESARGPLTIAVAQPRCVAYDVEANVLAHAALVRAATSRVVVFPELSLTGYELDAVSVDPSDPRLAPLVESCAEAGTLALVGAPVTGEHGEHIAALAVDAAGARVAYRKMWLGPVEARRFTPGPTPAVLEVDGWRLGLAICKDTGIVEHAARTCALGVDVYAAAIVDSVAEAAVPEQRALRIATTHRVIVAVASFAGSTGGGYSETAGRSAIWAPDGSVLARAGIAPGEFARTTLT</sequence>
<evidence type="ECO:0000259" key="2">
    <source>
        <dbReference type="PROSITE" id="PS50263"/>
    </source>
</evidence>
<dbReference type="Gene3D" id="3.60.110.10">
    <property type="entry name" value="Carbon-nitrogen hydrolase"/>
    <property type="match status" value="1"/>
</dbReference>
<dbReference type="EMBL" id="FNYV01000002">
    <property type="protein sequence ID" value="SEI89592.1"/>
    <property type="molecule type" value="Genomic_DNA"/>
</dbReference>
<dbReference type="Pfam" id="PF00795">
    <property type="entry name" value="CN_hydrolase"/>
    <property type="match status" value="1"/>
</dbReference>
<dbReference type="STRING" id="1144548.SAMN05443287_102187"/>
<dbReference type="Proteomes" id="UP000198707">
    <property type="component" value="Unassembled WGS sequence"/>
</dbReference>
<dbReference type="PANTHER" id="PTHR43674:SF2">
    <property type="entry name" value="BETA-UREIDOPROPIONASE"/>
    <property type="match status" value="1"/>
</dbReference>
<evidence type="ECO:0000313" key="3">
    <source>
        <dbReference type="EMBL" id="SEI89592.1"/>
    </source>
</evidence>
<dbReference type="GO" id="GO:0033388">
    <property type="term" value="P:putrescine biosynthetic process from arginine"/>
    <property type="evidence" value="ECO:0007669"/>
    <property type="project" value="TreeGrafter"/>
</dbReference>
<dbReference type="InterPro" id="IPR036526">
    <property type="entry name" value="C-N_Hydrolase_sf"/>
</dbReference>
<evidence type="ECO:0000313" key="4">
    <source>
        <dbReference type="Proteomes" id="UP000198707"/>
    </source>
</evidence>
<dbReference type="RefSeq" id="WP_232521081.1">
    <property type="nucleotide sequence ID" value="NZ_BOPI01000003.1"/>
</dbReference>
<evidence type="ECO:0000256" key="1">
    <source>
        <dbReference type="ARBA" id="ARBA00022801"/>
    </source>
</evidence>
<dbReference type="InterPro" id="IPR003010">
    <property type="entry name" value="C-N_Hydrolase"/>
</dbReference>
<dbReference type="CDD" id="cd07197">
    <property type="entry name" value="nitrilase"/>
    <property type="match status" value="1"/>
</dbReference>
<keyword evidence="4" id="KW-1185">Reference proteome</keyword>
<organism evidence="3 4">
    <name type="scientific">Micromonospora phaseoli</name>
    <dbReference type="NCBI Taxonomy" id="1144548"/>
    <lineage>
        <taxon>Bacteria</taxon>
        <taxon>Bacillati</taxon>
        <taxon>Actinomycetota</taxon>
        <taxon>Actinomycetes</taxon>
        <taxon>Micromonosporales</taxon>
        <taxon>Micromonosporaceae</taxon>
        <taxon>Micromonospora</taxon>
    </lineage>
</organism>
<accession>A0A1H6UNZ5</accession>
<dbReference type="AlphaFoldDB" id="A0A1H6UNZ5"/>
<keyword evidence="1 3" id="KW-0378">Hydrolase</keyword>
<dbReference type="PANTHER" id="PTHR43674">
    <property type="entry name" value="NITRILASE C965.09-RELATED"/>
    <property type="match status" value="1"/>
</dbReference>
<gene>
    <name evidence="3" type="ORF">SAMN05443287_102187</name>
</gene>